<dbReference type="KEGG" id="psin:CAK95_15020"/>
<keyword evidence="1" id="KW-0805">Transcription regulation</keyword>
<dbReference type="GO" id="GO:0000976">
    <property type="term" value="F:transcription cis-regulatory region binding"/>
    <property type="evidence" value="ECO:0007669"/>
    <property type="project" value="TreeGrafter"/>
</dbReference>
<evidence type="ECO:0000256" key="3">
    <source>
        <dbReference type="ARBA" id="ARBA00023163"/>
    </source>
</evidence>
<dbReference type="Pfam" id="PF17754">
    <property type="entry name" value="TetR_C_14"/>
    <property type="match status" value="1"/>
</dbReference>
<protein>
    <submittedName>
        <fullName evidence="7">TetR family transcriptional regulator</fullName>
    </submittedName>
</protein>
<gene>
    <name evidence="7" type="ORF">CAK95_15020</name>
</gene>
<dbReference type="PROSITE" id="PS50977">
    <property type="entry name" value="HTH_TETR_2"/>
    <property type="match status" value="1"/>
</dbReference>
<evidence type="ECO:0000313" key="8">
    <source>
        <dbReference type="Proteomes" id="UP000194137"/>
    </source>
</evidence>
<dbReference type="OrthoDB" id="9811084at2"/>
<dbReference type="PROSITE" id="PS01081">
    <property type="entry name" value="HTH_TETR_1"/>
    <property type="match status" value="1"/>
</dbReference>
<keyword evidence="2 4" id="KW-0238">DNA-binding</keyword>
<sequence length="213" mass="23810">MRGSNKNNNKTAEGLRERKRRQTRERISQAAIALFIERGFDATTVDDIAAAADVSKRSFFDYFPTKEDVIFAWQDGFGESLAAAVAERPADEPLLSVIEEAFVAVVTKAVADPRTLAIGDLICETPALRARDQMKYAKLEQVLVDALAKRTKGKDGYLRARLLAMMVIGAMRIGKETWQDRQKSESVEAYARRIFKMIRAELSGFDDTAAKRS</sequence>
<feature type="DNA-binding region" description="H-T-H motif" evidence="4">
    <location>
        <begin position="44"/>
        <end position="63"/>
    </location>
</feature>
<dbReference type="Pfam" id="PF00440">
    <property type="entry name" value="TetR_N"/>
    <property type="match status" value="1"/>
</dbReference>
<dbReference type="PANTHER" id="PTHR30055">
    <property type="entry name" value="HTH-TYPE TRANSCRIPTIONAL REGULATOR RUTR"/>
    <property type="match status" value="1"/>
</dbReference>
<feature type="domain" description="HTH tetR-type" evidence="6">
    <location>
        <begin position="21"/>
        <end position="81"/>
    </location>
</feature>
<dbReference type="InterPro" id="IPR041347">
    <property type="entry name" value="MftR_C"/>
</dbReference>
<evidence type="ECO:0000256" key="1">
    <source>
        <dbReference type="ARBA" id="ARBA00023015"/>
    </source>
</evidence>
<evidence type="ECO:0000313" key="7">
    <source>
        <dbReference type="EMBL" id="ARQ02980.1"/>
    </source>
</evidence>
<dbReference type="SUPFAM" id="SSF46689">
    <property type="entry name" value="Homeodomain-like"/>
    <property type="match status" value="1"/>
</dbReference>
<feature type="compositionally biased region" description="Polar residues" evidence="5">
    <location>
        <begin position="1"/>
        <end position="11"/>
    </location>
</feature>
<dbReference type="EMBL" id="CP021112">
    <property type="protein sequence ID" value="ARQ02980.1"/>
    <property type="molecule type" value="Genomic_DNA"/>
</dbReference>
<name>A0A1W7A072_9HYPH</name>
<organism evidence="7 8">
    <name type="scientific">Pseudorhodoplanes sinuspersici</name>
    <dbReference type="NCBI Taxonomy" id="1235591"/>
    <lineage>
        <taxon>Bacteria</taxon>
        <taxon>Pseudomonadati</taxon>
        <taxon>Pseudomonadota</taxon>
        <taxon>Alphaproteobacteria</taxon>
        <taxon>Hyphomicrobiales</taxon>
        <taxon>Pseudorhodoplanes</taxon>
    </lineage>
</organism>
<proteinExistence type="predicted"/>
<dbReference type="STRING" id="1235591.CAK95_15020"/>
<dbReference type="InterPro" id="IPR009057">
    <property type="entry name" value="Homeodomain-like_sf"/>
</dbReference>
<dbReference type="PANTHER" id="PTHR30055:SF238">
    <property type="entry name" value="MYCOFACTOCIN BIOSYNTHESIS TRANSCRIPTIONAL REGULATOR MFTR-RELATED"/>
    <property type="match status" value="1"/>
</dbReference>
<keyword evidence="8" id="KW-1185">Reference proteome</keyword>
<dbReference type="InterPro" id="IPR001647">
    <property type="entry name" value="HTH_TetR"/>
</dbReference>
<dbReference type="Gene3D" id="1.10.10.60">
    <property type="entry name" value="Homeodomain-like"/>
    <property type="match status" value="1"/>
</dbReference>
<dbReference type="InterPro" id="IPR050109">
    <property type="entry name" value="HTH-type_TetR-like_transc_reg"/>
</dbReference>
<feature type="region of interest" description="Disordered" evidence="5">
    <location>
        <begin position="1"/>
        <end position="24"/>
    </location>
</feature>
<dbReference type="PRINTS" id="PR00455">
    <property type="entry name" value="HTHTETR"/>
</dbReference>
<evidence type="ECO:0000259" key="6">
    <source>
        <dbReference type="PROSITE" id="PS50977"/>
    </source>
</evidence>
<dbReference type="AlphaFoldDB" id="A0A1W7A072"/>
<evidence type="ECO:0000256" key="2">
    <source>
        <dbReference type="ARBA" id="ARBA00023125"/>
    </source>
</evidence>
<dbReference type="RefSeq" id="WP_086091437.1">
    <property type="nucleotide sequence ID" value="NZ_CP021112.1"/>
</dbReference>
<keyword evidence="3" id="KW-0804">Transcription</keyword>
<reference evidence="7 8" key="1">
    <citation type="submission" date="2017-05" db="EMBL/GenBank/DDBJ databases">
        <title>Full genome sequence of Pseudorhodoplanes sinuspersici.</title>
        <authorList>
            <person name="Dastgheib S.M.M."/>
            <person name="Shavandi M."/>
            <person name="Tirandaz H."/>
        </authorList>
    </citation>
    <scope>NUCLEOTIDE SEQUENCE [LARGE SCALE GENOMIC DNA]</scope>
    <source>
        <strain evidence="7 8">RIPI110</strain>
    </source>
</reference>
<dbReference type="InterPro" id="IPR023772">
    <property type="entry name" value="DNA-bd_HTH_TetR-type_CS"/>
</dbReference>
<dbReference type="Gene3D" id="1.10.357.10">
    <property type="entry name" value="Tetracycline Repressor, domain 2"/>
    <property type="match status" value="1"/>
</dbReference>
<dbReference type="Proteomes" id="UP000194137">
    <property type="component" value="Chromosome"/>
</dbReference>
<dbReference type="GO" id="GO:0003700">
    <property type="term" value="F:DNA-binding transcription factor activity"/>
    <property type="evidence" value="ECO:0007669"/>
    <property type="project" value="TreeGrafter"/>
</dbReference>
<accession>A0A1W7A072</accession>
<evidence type="ECO:0000256" key="5">
    <source>
        <dbReference type="SAM" id="MobiDB-lite"/>
    </source>
</evidence>
<evidence type="ECO:0000256" key="4">
    <source>
        <dbReference type="PROSITE-ProRule" id="PRU00335"/>
    </source>
</evidence>